<dbReference type="Pfam" id="PF00646">
    <property type="entry name" value="F-box"/>
    <property type="match status" value="1"/>
</dbReference>
<reference evidence="4" key="1">
    <citation type="journal article" date="2024" name="IScience">
        <title>Strigolactones Initiate the Formation of Haustorium-like Structures in Castilleja.</title>
        <authorList>
            <person name="Buerger M."/>
            <person name="Peterson D."/>
            <person name="Chory J."/>
        </authorList>
    </citation>
    <scope>NUCLEOTIDE SEQUENCE [LARGE SCALE GENOMIC DNA]</scope>
</reference>
<evidence type="ECO:0000259" key="1">
    <source>
        <dbReference type="Pfam" id="PF00646"/>
    </source>
</evidence>
<keyword evidence="4" id="KW-1185">Reference proteome</keyword>
<dbReference type="PANTHER" id="PTHR33127:SF5">
    <property type="entry name" value="TRANSMEMBRANE PROTEIN"/>
    <property type="match status" value="1"/>
</dbReference>
<evidence type="ECO:0000313" key="3">
    <source>
        <dbReference type="EMBL" id="KAL3640823.1"/>
    </source>
</evidence>
<dbReference type="Gene3D" id="1.20.1280.50">
    <property type="match status" value="1"/>
</dbReference>
<dbReference type="AlphaFoldDB" id="A0ABD3DF41"/>
<name>A0ABD3DF41_9LAMI</name>
<dbReference type="Proteomes" id="UP001632038">
    <property type="component" value="Unassembled WGS sequence"/>
</dbReference>
<dbReference type="InterPro" id="IPR005174">
    <property type="entry name" value="KIB1-4_b-propeller"/>
</dbReference>
<protein>
    <recommendedName>
        <fullName evidence="5">F-box domain-containing protein</fullName>
    </recommendedName>
</protein>
<dbReference type="InterPro" id="IPR001810">
    <property type="entry name" value="F-box_dom"/>
</dbReference>
<accession>A0ABD3DF41</accession>
<sequence length="361" mass="42278">MGNWADLPPDLLNMILSKVFAKDRFSLVCRSWYLAATPYRYSVPCMMYYYRRNHSWKFHLHDSFFFTSFPQLNNSQIHCSKYGWLLMARNDNTLFFFDPSNNRALDLPCPNSFEYDKVFFFHPPTSPDCIVVTISETSRGIEIYLLKRGEYEWEHFKFKSRNPYFVSLALPVLHRGQIILLDMRGNLAIFNIINRRFVVNYECLGYEYGRIYNLIVNEHSLFTLKGKDALFSVFVFHEERDVKVFGLSKVSKKIKWKLVEDIGDNVLYVSHTSCFVCTAETKATANRIYFPLFHGDSPVFYSLSDKKYHSLNGDYSSNDAYGLKRLEFAAWVTPSLITTTSELNTTEFRWTSSPRVDQHGN</sequence>
<proteinExistence type="predicted"/>
<dbReference type="EMBL" id="JAVIJP010000017">
    <property type="protein sequence ID" value="KAL3640823.1"/>
    <property type="molecule type" value="Genomic_DNA"/>
</dbReference>
<feature type="domain" description="KIB1-4 beta-propeller" evidence="2">
    <location>
        <begin position="62"/>
        <end position="296"/>
    </location>
</feature>
<feature type="domain" description="F-box" evidence="1">
    <location>
        <begin position="4"/>
        <end position="34"/>
    </location>
</feature>
<dbReference type="Pfam" id="PF03478">
    <property type="entry name" value="Beta-prop_KIB1-4"/>
    <property type="match status" value="1"/>
</dbReference>
<evidence type="ECO:0000313" key="4">
    <source>
        <dbReference type="Proteomes" id="UP001632038"/>
    </source>
</evidence>
<gene>
    <name evidence="3" type="ORF">CASFOL_015791</name>
</gene>
<evidence type="ECO:0000259" key="2">
    <source>
        <dbReference type="Pfam" id="PF03478"/>
    </source>
</evidence>
<comment type="caution">
    <text evidence="3">The sequence shown here is derived from an EMBL/GenBank/DDBJ whole genome shotgun (WGS) entry which is preliminary data.</text>
</comment>
<dbReference type="SUPFAM" id="SSF81383">
    <property type="entry name" value="F-box domain"/>
    <property type="match status" value="1"/>
</dbReference>
<organism evidence="3 4">
    <name type="scientific">Castilleja foliolosa</name>
    <dbReference type="NCBI Taxonomy" id="1961234"/>
    <lineage>
        <taxon>Eukaryota</taxon>
        <taxon>Viridiplantae</taxon>
        <taxon>Streptophyta</taxon>
        <taxon>Embryophyta</taxon>
        <taxon>Tracheophyta</taxon>
        <taxon>Spermatophyta</taxon>
        <taxon>Magnoliopsida</taxon>
        <taxon>eudicotyledons</taxon>
        <taxon>Gunneridae</taxon>
        <taxon>Pentapetalae</taxon>
        <taxon>asterids</taxon>
        <taxon>lamiids</taxon>
        <taxon>Lamiales</taxon>
        <taxon>Orobanchaceae</taxon>
        <taxon>Pedicularideae</taxon>
        <taxon>Castillejinae</taxon>
        <taxon>Castilleja</taxon>
    </lineage>
</organism>
<evidence type="ECO:0008006" key="5">
    <source>
        <dbReference type="Google" id="ProtNLM"/>
    </source>
</evidence>
<dbReference type="PANTHER" id="PTHR33127">
    <property type="entry name" value="TRANSMEMBRANE PROTEIN"/>
    <property type="match status" value="1"/>
</dbReference>
<dbReference type="InterPro" id="IPR036047">
    <property type="entry name" value="F-box-like_dom_sf"/>
</dbReference>